<dbReference type="PANTHER" id="PTHR37984">
    <property type="entry name" value="PROTEIN CBG26694"/>
    <property type="match status" value="1"/>
</dbReference>
<dbReference type="Gene3D" id="3.30.160.60">
    <property type="entry name" value="Classic Zinc Finger"/>
    <property type="match status" value="3"/>
</dbReference>
<dbReference type="SUPFAM" id="SSF57667">
    <property type="entry name" value="beta-beta-alpha zinc fingers"/>
    <property type="match status" value="2"/>
</dbReference>
<dbReference type="CDD" id="cd00303">
    <property type="entry name" value="retropepsin_like"/>
    <property type="match status" value="1"/>
</dbReference>
<evidence type="ECO:0000256" key="12">
    <source>
        <dbReference type="SAM" id="MobiDB-lite"/>
    </source>
</evidence>
<dbReference type="InterPro" id="IPR036236">
    <property type="entry name" value="Znf_C2H2_sf"/>
</dbReference>
<feature type="domain" description="Reverse transcriptase" evidence="15">
    <location>
        <begin position="696"/>
        <end position="872"/>
    </location>
</feature>
<keyword evidence="9" id="KW-0238">DNA-binding</keyword>
<keyword evidence="3" id="KW-0645">Protease</keyword>
<evidence type="ECO:0000256" key="2">
    <source>
        <dbReference type="ARBA" id="ARBA00012180"/>
    </source>
</evidence>
<dbReference type="InterPro" id="IPR000477">
    <property type="entry name" value="RT_dom"/>
</dbReference>
<dbReference type="PANTHER" id="PTHR37984:SF5">
    <property type="entry name" value="PROTEIN NYNRIN-LIKE"/>
    <property type="match status" value="1"/>
</dbReference>
<keyword evidence="10" id="KW-0511">Multifunctional enzyme</keyword>
<dbReference type="InterPro" id="IPR043128">
    <property type="entry name" value="Rev_trsase/Diguanyl_cyclase"/>
</dbReference>
<dbReference type="Pfam" id="PF17919">
    <property type="entry name" value="RT_RNaseH_2"/>
    <property type="match status" value="1"/>
</dbReference>
<evidence type="ECO:0000313" key="17">
    <source>
        <dbReference type="EMBL" id="KAI2665792.1"/>
    </source>
</evidence>
<comment type="similarity">
    <text evidence="1">Belongs to the beta type-B retroviral polymerase family. HERV class-II K(HML-2) pol subfamily.</text>
</comment>
<dbReference type="EMBL" id="JACTAM010000004">
    <property type="protein sequence ID" value="KAI2665792.1"/>
    <property type="molecule type" value="Genomic_DNA"/>
</dbReference>
<dbReference type="SUPFAM" id="SSF56672">
    <property type="entry name" value="DNA/RNA polymerases"/>
    <property type="match status" value="1"/>
</dbReference>
<dbReference type="Pfam" id="PF19259">
    <property type="entry name" value="Ty3_capsid"/>
    <property type="match status" value="1"/>
</dbReference>
<dbReference type="Gene3D" id="3.30.420.10">
    <property type="entry name" value="Ribonuclease H-like superfamily/Ribonuclease H"/>
    <property type="match status" value="1"/>
</dbReference>
<evidence type="ECO:0000259" key="14">
    <source>
        <dbReference type="PROSITE" id="PS50158"/>
    </source>
</evidence>
<dbReference type="PROSITE" id="PS50994">
    <property type="entry name" value="INTEGRASE"/>
    <property type="match status" value="1"/>
</dbReference>
<evidence type="ECO:0000313" key="18">
    <source>
        <dbReference type="Proteomes" id="UP000830375"/>
    </source>
</evidence>
<evidence type="ECO:0000256" key="7">
    <source>
        <dbReference type="ARBA" id="ARBA00022750"/>
    </source>
</evidence>
<protein>
    <recommendedName>
        <fullName evidence="2">ribonuclease H</fullName>
        <ecNumber evidence="2">3.1.26.4</ecNumber>
    </recommendedName>
</protein>
<dbReference type="Gene3D" id="3.30.70.270">
    <property type="match status" value="2"/>
</dbReference>
<keyword evidence="7" id="KW-0064">Aspartyl protease</keyword>
<keyword evidence="11" id="KW-0479">Metal-binding</keyword>
<evidence type="ECO:0000256" key="9">
    <source>
        <dbReference type="ARBA" id="ARBA00023125"/>
    </source>
</evidence>
<dbReference type="EC" id="3.1.26.4" evidence="2"/>
<dbReference type="PROSITE" id="PS50158">
    <property type="entry name" value="ZF_CCHC"/>
    <property type="match status" value="1"/>
</dbReference>
<dbReference type="Pfam" id="PF08284">
    <property type="entry name" value="RVP_2"/>
    <property type="match status" value="1"/>
</dbReference>
<dbReference type="Gene3D" id="2.40.70.10">
    <property type="entry name" value="Acid Proteases"/>
    <property type="match status" value="1"/>
</dbReference>
<evidence type="ECO:0000256" key="6">
    <source>
        <dbReference type="ARBA" id="ARBA00022722"/>
    </source>
</evidence>
<sequence>MKIHTGETLYTCQECGNSFTEKRSLEIHMRIHTGEKPYTCKECGRRFIRREDLKSHVRVHTGEKPFTCQQCGKSFTQKENLTTHENSHRRKAVLWKEFQIQATPHTRHKLSHLPLVTLPQASRIPALTWPSENHDSLKLLSSLSPSPVSGVCSAILIYLDHLQKGKDYSSVLYQNDSIQVFKSLLTCQASTKPGPKKRHCSMSTDDPFQELVDSLRRVLLRPAATISPPTAGESSPSPSTSSPPVPSSPMARPAPYSGRAEECNGFLLQCSLIFTMQPMQYPADQSKITFITSLLSGSALQWAGTLWLQAGPATQSIQTFIAHFKEVFGQSNTAISAGEQLYHLKQGTMSIHENSLKFRTLAVANGWNERSLLTTYRLGLEPKLRLLLAAHDDHLGLEKFIQHSIRCSDRMTSYLPEDTALLRLPEPHSPPEPATEPMILDSGKLSSTERQRRLTRGLCMYCGTSGHMRLNCPSRPRRAWVSVIQSETEKLPPLTTNVMVTTDLNSVSVTALIDSAGNFISGTLCRQLKLRTFATSTKYKIHSITGELLSRKQVQCQCDVIQLQLSLLHKEKIQLLVLEGATVDIILGRPWLVKHDPIISWGSVEVLQWGKDCTSNCFPDLPQPVKKTIPVYVTSVESPLSNQSVNIPSTYSNFKDVFCPKRASQLPPHRPWDCAIDLVPNASLPKGKIYPLSLPESKAMEEYIREALTSSFFFISNKDGGLRPCIDYRVLNHQTIKFRYPLPLVPAALEQLRSAQIFTKLDLRSAYNLIRIHDPYVAFVTPTGHYEHQVMPYGLVNAPSVFQNFIHEVLREFLHHFIIVYIDDILIYSQSEAEHHHHVAEVMQRLREHQLYLKAEKCSFHQSSVQFLGYVIDRHGVRMDEGKVDAVVSWPKPNSIKELQRFLGFANFYRRFIQGFSHITNPLTNLLKGHPKTLNWTTEASTAFETLKKAFTQAPLLTHPDPDLPFVVEVDASTTGVGAVLSQNHGTPPRLHPCAYFSKKLSMAERNYDIGNRELLAIKLALEEWRHWLEGANHPFQVQFLYNLPSRIKERSRKADALSRLSEGETSTETPSCIIPDHLFVSPIDWTEPPAVATPEPRILFNHVFRYYGLPEDIVSDRGPQFISRVWKAFFKLLGVTVSLSSGYHPQTNGQTERKIQEVGRFLRTFCHGHQNSWNQFLGWAEYAQNSLRQPSTGLAPFQCVLGFQPPLFPWNGEPSDVPAVDHWFRESERVWDAAHHHLQRAVNRSKAVTDRRRIPGPTFTPGQKVWLSTRDIRLRLPSKKLSPRFTGPFTILEQVNPVTYKLQLPPQYRIHPTFHVSLLKPCHEPLLPSTEPGHEEEPPPPMIPLSSRSFTQLTPNIRHLEVEVDHLGAGGSGPQERAVGRGVMSGIGQALTPVTPSDHNHQILPSLSPSPVSGVCVCSAILIYLDHLQKGKDHSSALYQNDSIQVFKSLLTCQASTVFISPLCYFNKLFNDLLAWCSVCFCDMDSRCVQIPRIIFYGSDVTSEAQFV</sequence>
<dbReference type="PROSITE" id="PS50878">
    <property type="entry name" value="RT_POL"/>
    <property type="match status" value="1"/>
</dbReference>
<keyword evidence="5" id="KW-0548">Nucleotidyltransferase</keyword>
<dbReference type="SUPFAM" id="SSF57756">
    <property type="entry name" value="Retrovirus zinc finger-like domains"/>
    <property type="match status" value="1"/>
</dbReference>
<evidence type="ECO:0000256" key="4">
    <source>
        <dbReference type="ARBA" id="ARBA00022679"/>
    </source>
</evidence>
<evidence type="ECO:0000256" key="8">
    <source>
        <dbReference type="ARBA" id="ARBA00022759"/>
    </source>
</evidence>
<evidence type="ECO:0000256" key="11">
    <source>
        <dbReference type="PROSITE-ProRule" id="PRU00042"/>
    </source>
</evidence>
<evidence type="ECO:0000256" key="5">
    <source>
        <dbReference type="ARBA" id="ARBA00022695"/>
    </source>
</evidence>
<accession>A0ABQ8MSH3</accession>
<evidence type="ECO:0000259" key="13">
    <source>
        <dbReference type="PROSITE" id="PS50157"/>
    </source>
</evidence>
<keyword evidence="11" id="KW-0862">Zinc</keyword>
<feature type="region of interest" description="Disordered" evidence="12">
    <location>
        <begin position="226"/>
        <end position="256"/>
    </location>
</feature>
<dbReference type="CDD" id="cd01647">
    <property type="entry name" value="RT_LTR"/>
    <property type="match status" value="1"/>
</dbReference>
<dbReference type="InterPro" id="IPR041577">
    <property type="entry name" value="RT_RNaseH_2"/>
</dbReference>
<evidence type="ECO:0000259" key="16">
    <source>
        <dbReference type="PROSITE" id="PS50994"/>
    </source>
</evidence>
<evidence type="ECO:0000256" key="3">
    <source>
        <dbReference type="ARBA" id="ARBA00022670"/>
    </source>
</evidence>
<keyword evidence="4" id="KW-0808">Transferase</keyword>
<dbReference type="Pfam" id="PF24626">
    <property type="entry name" value="SH3_Tf2-1"/>
    <property type="match status" value="1"/>
</dbReference>
<evidence type="ECO:0000256" key="10">
    <source>
        <dbReference type="ARBA" id="ARBA00023268"/>
    </source>
</evidence>
<dbReference type="InterPro" id="IPR045358">
    <property type="entry name" value="Ty3_capsid"/>
</dbReference>
<dbReference type="InterPro" id="IPR001878">
    <property type="entry name" value="Znf_CCHC"/>
</dbReference>
<dbReference type="InterPro" id="IPR043502">
    <property type="entry name" value="DNA/RNA_pol_sf"/>
</dbReference>
<dbReference type="PROSITE" id="PS00028">
    <property type="entry name" value="ZINC_FINGER_C2H2_1"/>
    <property type="match status" value="3"/>
</dbReference>
<feature type="domain" description="C2H2-type" evidence="13">
    <location>
        <begin position="66"/>
        <end position="93"/>
    </location>
</feature>
<feature type="domain" description="C2H2-type" evidence="13">
    <location>
        <begin position="38"/>
        <end position="65"/>
    </location>
</feature>
<organism evidence="17 18">
    <name type="scientific">Labeo rohita</name>
    <name type="common">Indian major carp</name>
    <name type="synonym">Cyprinus rohita</name>
    <dbReference type="NCBI Taxonomy" id="84645"/>
    <lineage>
        <taxon>Eukaryota</taxon>
        <taxon>Metazoa</taxon>
        <taxon>Chordata</taxon>
        <taxon>Craniata</taxon>
        <taxon>Vertebrata</taxon>
        <taxon>Euteleostomi</taxon>
        <taxon>Actinopterygii</taxon>
        <taxon>Neopterygii</taxon>
        <taxon>Teleostei</taxon>
        <taxon>Ostariophysi</taxon>
        <taxon>Cypriniformes</taxon>
        <taxon>Cyprinidae</taxon>
        <taxon>Labeoninae</taxon>
        <taxon>Labeonini</taxon>
        <taxon>Labeo</taxon>
    </lineage>
</organism>
<evidence type="ECO:0000259" key="15">
    <source>
        <dbReference type="PROSITE" id="PS50878"/>
    </source>
</evidence>
<dbReference type="InterPro" id="IPR036397">
    <property type="entry name" value="RNaseH_sf"/>
</dbReference>
<dbReference type="InterPro" id="IPR050951">
    <property type="entry name" value="Retrovirus_Pol_polyprotein"/>
</dbReference>
<dbReference type="InterPro" id="IPR021109">
    <property type="entry name" value="Peptidase_aspartic_dom_sf"/>
</dbReference>
<dbReference type="SUPFAM" id="SSF53098">
    <property type="entry name" value="Ribonuclease H-like"/>
    <property type="match status" value="1"/>
</dbReference>
<feature type="domain" description="C2H2-type" evidence="13">
    <location>
        <begin position="10"/>
        <end position="37"/>
    </location>
</feature>
<dbReference type="Pfam" id="PF00096">
    <property type="entry name" value="zf-C2H2"/>
    <property type="match status" value="3"/>
</dbReference>
<dbReference type="InterPro" id="IPR056924">
    <property type="entry name" value="SH3_Tf2-1"/>
</dbReference>
<dbReference type="Gene3D" id="3.10.10.10">
    <property type="entry name" value="HIV Type 1 Reverse Transcriptase, subunit A, domain 1"/>
    <property type="match status" value="1"/>
</dbReference>
<dbReference type="CDD" id="cd09274">
    <property type="entry name" value="RNase_HI_RT_Ty3"/>
    <property type="match status" value="1"/>
</dbReference>
<gene>
    <name evidence="17" type="ORF">H4Q32_022890</name>
</gene>
<keyword evidence="18" id="KW-1185">Reference proteome</keyword>
<dbReference type="InterPro" id="IPR013087">
    <property type="entry name" value="Znf_C2H2_type"/>
</dbReference>
<keyword evidence="6" id="KW-0540">Nuclease</keyword>
<feature type="domain" description="Integrase catalytic" evidence="16">
    <location>
        <begin position="1041"/>
        <end position="1205"/>
    </location>
</feature>
<keyword evidence="8" id="KW-0255">Endonuclease</keyword>
<proteinExistence type="inferred from homology"/>
<name>A0ABQ8MSH3_LABRO</name>
<dbReference type="Pfam" id="PF00078">
    <property type="entry name" value="RVT_1"/>
    <property type="match status" value="1"/>
</dbReference>
<keyword evidence="11" id="KW-0863">Zinc-finger</keyword>
<dbReference type="Proteomes" id="UP000830375">
    <property type="component" value="Unassembled WGS sequence"/>
</dbReference>
<dbReference type="InterPro" id="IPR001584">
    <property type="entry name" value="Integrase_cat-core"/>
</dbReference>
<feature type="domain" description="CCHC-type" evidence="14">
    <location>
        <begin position="459"/>
        <end position="474"/>
    </location>
</feature>
<dbReference type="SMART" id="SM00355">
    <property type="entry name" value="ZnF_C2H2"/>
    <property type="match status" value="3"/>
</dbReference>
<evidence type="ECO:0000256" key="1">
    <source>
        <dbReference type="ARBA" id="ARBA00010879"/>
    </source>
</evidence>
<feature type="compositionally biased region" description="Low complexity" evidence="12">
    <location>
        <begin position="227"/>
        <end position="240"/>
    </location>
</feature>
<dbReference type="InterPro" id="IPR036875">
    <property type="entry name" value="Znf_CCHC_sf"/>
</dbReference>
<dbReference type="PROSITE" id="PS50157">
    <property type="entry name" value="ZINC_FINGER_C2H2_2"/>
    <property type="match status" value="3"/>
</dbReference>
<comment type="caution">
    <text evidence="17">The sequence shown here is derived from an EMBL/GenBank/DDBJ whole genome shotgun (WGS) entry which is preliminary data.</text>
</comment>
<reference evidence="17 18" key="1">
    <citation type="submission" date="2022-01" db="EMBL/GenBank/DDBJ databases">
        <title>A high-quality chromosome-level genome assembly of rohu carp, Labeo rohita.</title>
        <authorList>
            <person name="Arick M.A. II"/>
            <person name="Hsu C.-Y."/>
            <person name="Magbanua Z."/>
            <person name="Pechanova O."/>
            <person name="Grover C."/>
            <person name="Miller E."/>
            <person name="Thrash A."/>
            <person name="Ezzel L."/>
            <person name="Alam S."/>
            <person name="Benzie J."/>
            <person name="Hamilton M."/>
            <person name="Karsi A."/>
            <person name="Lawrence M.L."/>
            <person name="Peterson D.G."/>
        </authorList>
    </citation>
    <scope>NUCLEOTIDE SEQUENCE [LARGE SCALE GENOMIC DNA]</scope>
    <source>
        <strain evidence="18">BAU-BD-2019</strain>
        <tissue evidence="17">Blood</tissue>
    </source>
</reference>
<dbReference type="InterPro" id="IPR012337">
    <property type="entry name" value="RNaseH-like_sf"/>
</dbReference>
<keyword evidence="8" id="KW-0378">Hydrolase</keyword>